<dbReference type="GeneID" id="20812758"/>
<evidence type="ECO:0000256" key="4">
    <source>
        <dbReference type="RuleBase" id="RU004020"/>
    </source>
</evidence>
<dbReference type="PANTHER" id="PTHR10015">
    <property type="entry name" value="HEAT SHOCK TRANSCRIPTION FACTOR"/>
    <property type="match status" value="1"/>
</dbReference>
<evidence type="ECO:0000256" key="1">
    <source>
        <dbReference type="ARBA" id="ARBA00004123"/>
    </source>
</evidence>
<dbReference type="PANTHER" id="PTHR10015:SF427">
    <property type="entry name" value="HEAT SHOCK FACTOR PROTEIN"/>
    <property type="match status" value="1"/>
</dbReference>
<gene>
    <name evidence="6" type="ORF">H257_10762</name>
</gene>
<dbReference type="InterPro" id="IPR036390">
    <property type="entry name" value="WH_DNA-bd_sf"/>
</dbReference>
<dbReference type="FunFam" id="1.10.10.10:FF:000286">
    <property type="entry name" value="Heat shock transcription factor"/>
    <property type="match status" value="1"/>
</dbReference>
<dbReference type="EMBL" id="KI913143">
    <property type="protein sequence ID" value="ETV74629.1"/>
    <property type="molecule type" value="Genomic_DNA"/>
</dbReference>
<proteinExistence type="inferred from homology"/>
<accession>W4G6G5</accession>
<dbReference type="RefSeq" id="XP_009835716.1">
    <property type="nucleotide sequence ID" value="XM_009837414.1"/>
</dbReference>
<dbReference type="GO" id="GO:0043565">
    <property type="term" value="F:sequence-specific DNA binding"/>
    <property type="evidence" value="ECO:0007669"/>
    <property type="project" value="InterPro"/>
</dbReference>
<comment type="similarity">
    <text evidence="4">Belongs to the HSF family.</text>
</comment>
<evidence type="ECO:0000259" key="5">
    <source>
        <dbReference type="SMART" id="SM00415"/>
    </source>
</evidence>
<dbReference type="Gene3D" id="1.10.10.10">
    <property type="entry name" value="Winged helix-like DNA-binding domain superfamily/Winged helix DNA-binding domain"/>
    <property type="match status" value="1"/>
</dbReference>
<dbReference type="InterPro" id="IPR000232">
    <property type="entry name" value="HSF_DNA-bd"/>
</dbReference>
<dbReference type="SUPFAM" id="SSF46785">
    <property type="entry name" value="Winged helix' DNA-binding domain"/>
    <property type="match status" value="1"/>
</dbReference>
<protein>
    <recommendedName>
        <fullName evidence="5">HSF-type DNA-binding domain-containing protein</fullName>
    </recommendedName>
</protein>
<keyword evidence="2" id="KW-0238">DNA-binding</keyword>
<sequence length="237" mass="26334">MIATSSNPRPSMSPSTSKVLNHATPPFLASLFEILSKEDSSVIGWCDAGRSFGVYDFEAMEKHILPTYFRHNKFASFQRQLNYFGFRKLQKSNGTDQSNVYCQPLFNRDDPSAMLRIKRKTYRLKSSPGPMSPRDGFPYSPSRNSAAFAPYPATDVPYHPFVDMCATPLLFHGDATSCGHNSSFTSLLFGNMPSGSEAIDVGSFQPIPFHCLPQDSWTLPDEDLTLLSTLAMPIVVV</sequence>
<name>W4G6G5_APHAT</name>
<dbReference type="GO" id="GO:0003700">
    <property type="term" value="F:DNA-binding transcription factor activity"/>
    <property type="evidence" value="ECO:0007669"/>
    <property type="project" value="InterPro"/>
</dbReference>
<dbReference type="GO" id="GO:0005634">
    <property type="term" value="C:nucleus"/>
    <property type="evidence" value="ECO:0007669"/>
    <property type="project" value="UniProtKB-SubCell"/>
</dbReference>
<dbReference type="Pfam" id="PF00447">
    <property type="entry name" value="HSF_DNA-bind"/>
    <property type="match status" value="1"/>
</dbReference>
<reference evidence="6" key="1">
    <citation type="submission" date="2013-12" db="EMBL/GenBank/DDBJ databases">
        <title>The Genome Sequence of Aphanomyces astaci APO3.</title>
        <authorList>
            <consortium name="The Broad Institute Genomics Platform"/>
            <person name="Russ C."/>
            <person name="Tyler B."/>
            <person name="van West P."/>
            <person name="Dieguez-Uribeondo J."/>
            <person name="Young S.K."/>
            <person name="Zeng Q."/>
            <person name="Gargeya S."/>
            <person name="Fitzgerald M."/>
            <person name="Abouelleil A."/>
            <person name="Alvarado L."/>
            <person name="Chapman S.B."/>
            <person name="Gainer-Dewar J."/>
            <person name="Goldberg J."/>
            <person name="Griggs A."/>
            <person name="Gujja S."/>
            <person name="Hansen M."/>
            <person name="Howarth C."/>
            <person name="Imamovic A."/>
            <person name="Ireland A."/>
            <person name="Larimer J."/>
            <person name="McCowan C."/>
            <person name="Murphy C."/>
            <person name="Pearson M."/>
            <person name="Poon T.W."/>
            <person name="Priest M."/>
            <person name="Roberts A."/>
            <person name="Saif S."/>
            <person name="Shea T."/>
            <person name="Sykes S."/>
            <person name="Wortman J."/>
            <person name="Nusbaum C."/>
            <person name="Birren B."/>
        </authorList>
    </citation>
    <scope>NUCLEOTIDE SEQUENCE [LARGE SCALE GENOMIC DNA]</scope>
    <source>
        <strain evidence="6">APO3</strain>
    </source>
</reference>
<dbReference type="VEuPathDB" id="FungiDB:H257_10762"/>
<dbReference type="SMART" id="SM00415">
    <property type="entry name" value="HSF"/>
    <property type="match status" value="1"/>
</dbReference>
<keyword evidence="3" id="KW-0539">Nucleus</keyword>
<dbReference type="OrthoDB" id="60033at2759"/>
<evidence type="ECO:0000313" key="6">
    <source>
        <dbReference type="EMBL" id="ETV74629.1"/>
    </source>
</evidence>
<feature type="domain" description="HSF-type DNA-binding" evidence="5">
    <location>
        <begin position="23"/>
        <end position="120"/>
    </location>
</feature>
<evidence type="ECO:0000256" key="2">
    <source>
        <dbReference type="ARBA" id="ARBA00023125"/>
    </source>
</evidence>
<evidence type="ECO:0000256" key="3">
    <source>
        <dbReference type="ARBA" id="ARBA00023242"/>
    </source>
</evidence>
<dbReference type="AlphaFoldDB" id="W4G6G5"/>
<dbReference type="InterPro" id="IPR036388">
    <property type="entry name" value="WH-like_DNA-bd_sf"/>
</dbReference>
<organism evidence="6">
    <name type="scientific">Aphanomyces astaci</name>
    <name type="common">Crayfish plague agent</name>
    <dbReference type="NCBI Taxonomy" id="112090"/>
    <lineage>
        <taxon>Eukaryota</taxon>
        <taxon>Sar</taxon>
        <taxon>Stramenopiles</taxon>
        <taxon>Oomycota</taxon>
        <taxon>Saprolegniomycetes</taxon>
        <taxon>Saprolegniales</taxon>
        <taxon>Verrucalvaceae</taxon>
        <taxon>Aphanomyces</taxon>
    </lineage>
</organism>
<dbReference type="PRINTS" id="PR00056">
    <property type="entry name" value="HSFDOMAIN"/>
</dbReference>
<comment type="subcellular location">
    <subcellularLocation>
        <location evidence="1">Nucleus</location>
    </subcellularLocation>
</comment>
<dbReference type="STRING" id="112090.W4G6G5"/>